<dbReference type="GO" id="GO:0016757">
    <property type="term" value="F:glycosyltransferase activity"/>
    <property type="evidence" value="ECO:0007669"/>
    <property type="project" value="UniProtKB-KW"/>
</dbReference>
<evidence type="ECO:0000256" key="1">
    <source>
        <dbReference type="ARBA" id="ARBA00022676"/>
    </source>
</evidence>
<dbReference type="STRING" id="71999.KPaMU14_09220"/>
<organism evidence="4 5">
    <name type="scientific">Kocuria palustris PEL</name>
    <dbReference type="NCBI Taxonomy" id="1236550"/>
    <lineage>
        <taxon>Bacteria</taxon>
        <taxon>Bacillati</taxon>
        <taxon>Actinomycetota</taxon>
        <taxon>Actinomycetes</taxon>
        <taxon>Micrococcales</taxon>
        <taxon>Micrococcaceae</taxon>
        <taxon>Kocuria</taxon>
    </lineage>
</organism>
<reference evidence="4 5" key="1">
    <citation type="journal article" date="2014" name="Genome Announc.">
        <title>Draft Genome Sequence of Kocuria palustris PEL.</title>
        <authorList>
            <person name="Sharma G."/>
            <person name="Khatri I."/>
            <person name="Subramanian S."/>
        </authorList>
    </citation>
    <scope>NUCLEOTIDE SEQUENCE [LARGE SCALE GENOMIC DNA]</scope>
    <source>
        <strain evidence="4 5">PEL</strain>
    </source>
</reference>
<evidence type="ECO:0000313" key="4">
    <source>
        <dbReference type="EMBL" id="EME37044.1"/>
    </source>
</evidence>
<gene>
    <name evidence="4" type="ORF">C884_02200</name>
</gene>
<proteinExistence type="predicted"/>
<dbReference type="EMBL" id="ANHZ02000006">
    <property type="protein sequence ID" value="EME37044.1"/>
    <property type="molecule type" value="Genomic_DNA"/>
</dbReference>
<dbReference type="RefSeq" id="WP_006214215.1">
    <property type="nucleotide sequence ID" value="NZ_ANHZ02000006.1"/>
</dbReference>
<sequence length="360" mass="38942">MRILHVINDAETGGAQTLVEALALHRDPSDEAHILVLLGRGGLSDRLEEAASSVEHVGMSRKDLVPTRAAAHLLRMVRRLEIDVVHSHLQQSDLLSALTPHGRPRVSTQHSSQDGSSSAVARFAWQAAAKTSFRMDAVVACAPSARRVATEFGYTFPAAKMPVIVNGTATAPAPSPDPGGQRLLHLGRFAPAKDHRTLLEAMALVHERLPGATLRCAGNGVDEDNDELTSWRRELGLGGSVELCGTISDVRSELRAADALVFSSSTEALPMAGIEALSEGLPVVTTDAGDAGLLAVDEHLLCPPRDPRALAERLLWLLERSPQQREQLRRQAWQLCGERFGIERTVARYRSIYRDLVGVA</sequence>
<keyword evidence="2 4" id="KW-0808">Transferase</keyword>
<dbReference type="AlphaFoldDB" id="M2YEM7"/>
<dbReference type="Pfam" id="PF13692">
    <property type="entry name" value="Glyco_trans_1_4"/>
    <property type="match status" value="1"/>
</dbReference>
<dbReference type="PANTHER" id="PTHR12526:SF636">
    <property type="entry name" value="BLL3647 PROTEIN"/>
    <property type="match status" value="1"/>
</dbReference>
<protein>
    <submittedName>
        <fullName evidence="4">Glycosyl transferase, group 1 family protein</fullName>
    </submittedName>
</protein>
<keyword evidence="5" id="KW-1185">Reference proteome</keyword>
<dbReference type="Pfam" id="PF13439">
    <property type="entry name" value="Glyco_transf_4"/>
    <property type="match status" value="1"/>
</dbReference>
<evidence type="ECO:0000256" key="2">
    <source>
        <dbReference type="ARBA" id="ARBA00022679"/>
    </source>
</evidence>
<accession>M2YEM7</accession>
<evidence type="ECO:0000259" key="3">
    <source>
        <dbReference type="Pfam" id="PF13439"/>
    </source>
</evidence>
<dbReference type="Gene3D" id="3.40.50.2000">
    <property type="entry name" value="Glycogen Phosphorylase B"/>
    <property type="match status" value="2"/>
</dbReference>
<dbReference type="PANTHER" id="PTHR12526">
    <property type="entry name" value="GLYCOSYLTRANSFERASE"/>
    <property type="match status" value="1"/>
</dbReference>
<comment type="caution">
    <text evidence="4">The sequence shown here is derived from an EMBL/GenBank/DDBJ whole genome shotgun (WGS) entry which is preliminary data.</text>
</comment>
<dbReference type="Proteomes" id="UP000009877">
    <property type="component" value="Unassembled WGS sequence"/>
</dbReference>
<dbReference type="InterPro" id="IPR028098">
    <property type="entry name" value="Glyco_trans_4-like_N"/>
</dbReference>
<name>M2YEM7_9MICC</name>
<feature type="domain" description="Glycosyltransferase subfamily 4-like N-terminal" evidence="3">
    <location>
        <begin position="13"/>
        <end position="168"/>
    </location>
</feature>
<evidence type="ECO:0000313" key="5">
    <source>
        <dbReference type="Proteomes" id="UP000009877"/>
    </source>
</evidence>
<dbReference type="SUPFAM" id="SSF53756">
    <property type="entry name" value="UDP-Glycosyltransferase/glycogen phosphorylase"/>
    <property type="match status" value="1"/>
</dbReference>
<keyword evidence="1" id="KW-0328">Glycosyltransferase</keyword>